<evidence type="ECO:0000313" key="4">
    <source>
        <dbReference type="WBParaSite" id="HPBE_0002615801-mRNA-1"/>
    </source>
</evidence>
<dbReference type="WBParaSite" id="HPBE_0002615801-mRNA-1">
    <property type="protein sequence ID" value="HPBE_0002615801-mRNA-1"/>
    <property type="gene ID" value="HPBE_0002615801"/>
</dbReference>
<dbReference type="EMBL" id="UZAH01039303">
    <property type="protein sequence ID" value="VDP56010.1"/>
    <property type="molecule type" value="Genomic_DNA"/>
</dbReference>
<name>A0A183GTY8_HELPZ</name>
<reference evidence="2 3" key="1">
    <citation type="submission" date="2018-11" db="EMBL/GenBank/DDBJ databases">
        <authorList>
            <consortium name="Pathogen Informatics"/>
        </authorList>
    </citation>
    <scope>NUCLEOTIDE SEQUENCE [LARGE SCALE GENOMIC DNA]</scope>
</reference>
<keyword evidence="1" id="KW-0472">Membrane</keyword>
<feature type="transmembrane region" description="Helical" evidence="1">
    <location>
        <begin position="7"/>
        <end position="27"/>
    </location>
</feature>
<sequence>MIARLRLRQLAVTAVVVISFVFIYNAYSISDVRGKPVGLSHVPEVETDANRETEFDFKLIVSGQDGDKKANAQGVAKQSSSASSGLEEQSCRIPKLDINGAEVKDYFFKPEPLKCSANPANWVYIDDNRTVQYIAERCFLRFFKPYTSTKLHFYLLINSRKIVVPLKT</sequence>
<gene>
    <name evidence="2" type="ORF">HPBE_LOCUS26157</name>
</gene>
<keyword evidence="1" id="KW-0812">Transmembrane</keyword>
<keyword evidence="3" id="KW-1185">Reference proteome</keyword>
<dbReference type="AlphaFoldDB" id="A0A183GTY8"/>
<organism evidence="3 4">
    <name type="scientific">Heligmosomoides polygyrus</name>
    <name type="common">Parasitic roundworm</name>
    <dbReference type="NCBI Taxonomy" id="6339"/>
    <lineage>
        <taxon>Eukaryota</taxon>
        <taxon>Metazoa</taxon>
        <taxon>Ecdysozoa</taxon>
        <taxon>Nematoda</taxon>
        <taxon>Chromadorea</taxon>
        <taxon>Rhabditida</taxon>
        <taxon>Rhabditina</taxon>
        <taxon>Rhabditomorpha</taxon>
        <taxon>Strongyloidea</taxon>
        <taxon>Heligmosomidae</taxon>
        <taxon>Heligmosomoides</taxon>
    </lineage>
</organism>
<evidence type="ECO:0000256" key="1">
    <source>
        <dbReference type="SAM" id="Phobius"/>
    </source>
</evidence>
<evidence type="ECO:0000313" key="3">
    <source>
        <dbReference type="Proteomes" id="UP000050761"/>
    </source>
</evidence>
<accession>A0A183GTY8</accession>
<keyword evidence="1" id="KW-1133">Transmembrane helix</keyword>
<dbReference type="Proteomes" id="UP000050761">
    <property type="component" value="Unassembled WGS sequence"/>
</dbReference>
<dbReference type="OrthoDB" id="5861713at2759"/>
<proteinExistence type="predicted"/>
<evidence type="ECO:0000313" key="2">
    <source>
        <dbReference type="EMBL" id="VDP56010.1"/>
    </source>
</evidence>
<accession>A0A3P8ENB9</accession>
<protein>
    <submittedName>
        <fullName evidence="4">Glyco_tran_10_N domain-containing protein</fullName>
    </submittedName>
</protein>
<reference evidence="4" key="2">
    <citation type="submission" date="2019-09" db="UniProtKB">
        <authorList>
            <consortium name="WormBaseParasite"/>
        </authorList>
    </citation>
    <scope>IDENTIFICATION</scope>
</reference>